<dbReference type="GeneID" id="71516001"/>
<gene>
    <name evidence="1" type="ORF">BME96_16450</name>
</gene>
<dbReference type="GO" id="GO:0016020">
    <property type="term" value="C:membrane"/>
    <property type="evidence" value="ECO:0007669"/>
    <property type="project" value="InterPro"/>
</dbReference>
<reference evidence="1 2" key="1">
    <citation type="submission" date="2016-11" db="EMBL/GenBank/DDBJ databases">
        <title>Complete genome sequencing of Virgibacillus halodenitrificans PDB-F2.</title>
        <authorList>
            <person name="Sun Z."/>
            <person name="Zhou Y."/>
            <person name="Li H."/>
        </authorList>
    </citation>
    <scope>NUCLEOTIDE SEQUENCE [LARGE SCALE GENOMIC DNA]</scope>
    <source>
        <strain evidence="1 2">PDB-F2</strain>
    </source>
</reference>
<dbReference type="Pfam" id="PF04464">
    <property type="entry name" value="Glyphos_transf"/>
    <property type="match status" value="1"/>
</dbReference>
<dbReference type="KEGG" id="vhl:BME96_16450"/>
<proteinExistence type="predicted"/>
<dbReference type="AlphaFoldDB" id="A0AAC9J1H0"/>
<organism evidence="1 2">
    <name type="scientific">Virgibacillus halodenitrificans</name>
    <name type="common">Bacillus halodenitrificans</name>
    <dbReference type="NCBI Taxonomy" id="1482"/>
    <lineage>
        <taxon>Bacteria</taxon>
        <taxon>Bacillati</taxon>
        <taxon>Bacillota</taxon>
        <taxon>Bacilli</taxon>
        <taxon>Bacillales</taxon>
        <taxon>Bacillaceae</taxon>
        <taxon>Virgibacillus</taxon>
    </lineage>
</organism>
<dbReference type="InterPro" id="IPR007554">
    <property type="entry name" value="Glycerophosphate_synth"/>
</dbReference>
<evidence type="ECO:0000313" key="2">
    <source>
        <dbReference type="Proteomes" id="UP000182945"/>
    </source>
</evidence>
<protein>
    <recommendedName>
        <fullName evidence="3">Teichoic acid biosynthesis protein</fullName>
    </recommendedName>
</protein>
<evidence type="ECO:0008006" key="3">
    <source>
        <dbReference type="Google" id="ProtNLM"/>
    </source>
</evidence>
<evidence type="ECO:0000313" key="1">
    <source>
        <dbReference type="EMBL" id="APC49681.1"/>
    </source>
</evidence>
<dbReference type="InterPro" id="IPR051612">
    <property type="entry name" value="Teichoic_Acid_Biosynth"/>
</dbReference>
<dbReference type="Gene3D" id="3.40.50.12580">
    <property type="match status" value="1"/>
</dbReference>
<dbReference type="RefSeq" id="WP_071649682.1">
    <property type="nucleotide sequence ID" value="NZ_CP017962.1"/>
</dbReference>
<sequence>MYITDIKTYDNESLILITNDLSNRIKFIQINNEYIDFCIDQKENTIKINHLPCLANNSYFTMEFFDDQLNKLEIHQKEKGNYPFSFNNKCGFITEREEKILIKFVDYAEDIFNLETLQEIKSVVSLKDNGNFIDIKLNDYTNEELNNIFVILEFDENDIYCIPPILFGEGKIILSKSFLNNTLSSIHLLVRKNKTVFKITQINNENLYSKEVIDESNTFGVWFNEEEILKSNISKMEQLAENSLIINIDNVTVNGQLFTLNLKETCWSANKTPWLLIRKRKGTESCLIKGLLMEHSMMFDMGFLVNILANKKEKWDLYLLGEKNDSIFSLKFVREPQSDNNNNFLHFFKHCFPTESTYNLNTAILLDEEGFLFIEKDKISNIIKRNYKIKTSISRFSMHKEVAKFKVTLTSPQTKLLDLHNIYLVYRNKDSFDSVRAEIINIRYENEFCEILCRLDLSRANLFPLYWDIFIGISFPGNTEKLIKATNVSEKVYQRVDNTITKYQLEPKKGYVIYPYITVNNDLAFVFREKEYFENKYYLFKENVAYFIYRLFQSHFSKKEIWIGYEKLAMSAHESGYYFFDYVYKNHKHKEFYYVIRKESPEAKNLSDKVDKVLYFMSFKYFIYMFASDLLISSDTKRNSYNLKQKKSILGKELGNKQLVYLQHGVNGLKVVKDFYKKRGVFDLVIAPSEFEKNIIIKEWGYKENEVVTTGLARWDVLVDKTDQINYKQIFVMPTWRTWMEGMSKEDFLNSNYYKYYNEFLSSSKLDKLLKINNVKIKFFLHPKFKEYIDLFNFESSNIEKFGFLEVPLDEMIMKSSLMISDYSSVIWEMFYLKKPCVFYHFDKDKYLQYEGTYMDLDKDLFGDVALNADQLVNIVESYVLTNFKEKPEYGILREKYFTYMDHNNSERIYTAIEENKKALYKKRKLSKWKFSHILPFRVRKKILDLKNKLTY</sequence>
<dbReference type="GO" id="GO:0047355">
    <property type="term" value="F:CDP-glycerol glycerophosphotransferase activity"/>
    <property type="evidence" value="ECO:0007669"/>
    <property type="project" value="InterPro"/>
</dbReference>
<dbReference type="PANTHER" id="PTHR37316">
    <property type="entry name" value="TEICHOIC ACID GLYCEROL-PHOSPHATE PRIMASE"/>
    <property type="match status" value="1"/>
</dbReference>
<accession>A0AAC9J1H0</accession>
<dbReference type="SUPFAM" id="SSF53756">
    <property type="entry name" value="UDP-Glycosyltransferase/glycogen phosphorylase"/>
    <property type="match status" value="1"/>
</dbReference>
<dbReference type="InterPro" id="IPR043148">
    <property type="entry name" value="TagF_C"/>
</dbReference>
<dbReference type="Proteomes" id="UP000182945">
    <property type="component" value="Chromosome"/>
</dbReference>
<name>A0AAC9J1H0_VIRHA</name>
<dbReference type="PANTHER" id="PTHR37316:SF3">
    <property type="entry name" value="TEICHOIC ACID GLYCEROL-PHOSPHATE TRANSFERASE"/>
    <property type="match status" value="1"/>
</dbReference>
<dbReference type="EMBL" id="CP017962">
    <property type="protein sequence ID" value="APC49681.1"/>
    <property type="molecule type" value="Genomic_DNA"/>
</dbReference>